<feature type="compositionally biased region" description="Polar residues" evidence="1">
    <location>
        <begin position="178"/>
        <end position="189"/>
    </location>
</feature>
<reference evidence="3" key="1">
    <citation type="journal article" date="2019" name="Int. J. Syst. Evol. Microbiol.">
        <title>The Global Catalogue of Microorganisms (GCM) 10K type strain sequencing project: providing services to taxonomists for standard genome sequencing and annotation.</title>
        <authorList>
            <consortium name="The Broad Institute Genomics Platform"/>
            <consortium name="The Broad Institute Genome Sequencing Center for Infectious Disease"/>
            <person name="Wu L."/>
            <person name="Ma J."/>
        </authorList>
    </citation>
    <scope>NUCLEOTIDE SEQUENCE [LARGE SCALE GENOMIC DNA]</scope>
    <source>
        <strain evidence="3">CCUG 67170</strain>
    </source>
</reference>
<comment type="caution">
    <text evidence="2">The sequence shown here is derived from an EMBL/GenBank/DDBJ whole genome shotgun (WGS) entry which is preliminary data.</text>
</comment>
<accession>A0ABV8CYA6</accession>
<gene>
    <name evidence="2" type="ORF">ACFORF_08745</name>
</gene>
<protein>
    <submittedName>
        <fullName evidence="2">Uncharacterized protein</fullName>
    </submittedName>
</protein>
<organism evidence="2 3">
    <name type="scientific">Streptococcus caprae</name>
    <dbReference type="NCBI Taxonomy" id="1640501"/>
    <lineage>
        <taxon>Bacteria</taxon>
        <taxon>Bacillati</taxon>
        <taxon>Bacillota</taxon>
        <taxon>Bacilli</taxon>
        <taxon>Lactobacillales</taxon>
        <taxon>Streptococcaceae</taxon>
        <taxon>Streptococcus</taxon>
    </lineage>
</organism>
<dbReference type="EMBL" id="JBHRZV010000051">
    <property type="protein sequence ID" value="MFC3928645.1"/>
    <property type="molecule type" value="Genomic_DNA"/>
</dbReference>
<evidence type="ECO:0000313" key="3">
    <source>
        <dbReference type="Proteomes" id="UP001595807"/>
    </source>
</evidence>
<dbReference type="RefSeq" id="WP_380427392.1">
    <property type="nucleotide sequence ID" value="NZ_JBHRZV010000051.1"/>
</dbReference>
<name>A0ABV8CYA6_9STRE</name>
<dbReference type="Proteomes" id="UP001595807">
    <property type="component" value="Unassembled WGS sequence"/>
</dbReference>
<sequence length="197" mass="23259">MIRNERPFPLVADGETVIEEARIMRLYENEDLITNIKGNYQEKDYDDVTRDYQFISGGRHSVHANPERYQTREEGKSYAELAREEARRDIKKKRQAMPIKEHVLTSKRREVKPTAPLIQKKVGDLQAYAQNLHQEDYILAEIKSSYSQPQNPSTKAFKKNNYDYLKRSQIYNKEAYSKKNQQQPAQELNLSRFDEVE</sequence>
<proteinExistence type="predicted"/>
<evidence type="ECO:0000313" key="2">
    <source>
        <dbReference type="EMBL" id="MFC3928645.1"/>
    </source>
</evidence>
<feature type="region of interest" description="Disordered" evidence="1">
    <location>
        <begin position="174"/>
        <end position="197"/>
    </location>
</feature>
<keyword evidence="3" id="KW-1185">Reference proteome</keyword>
<evidence type="ECO:0000256" key="1">
    <source>
        <dbReference type="SAM" id="MobiDB-lite"/>
    </source>
</evidence>